<dbReference type="PaxDb" id="2903-EOD41144"/>
<sequence>MSMSQNVSLPQIFLVGVGYCRESRSLAHVNSWDDTIESCLDRHDCIARCYAFRSCVAVAWAATPKSDHSQCRELGKPRCVNYITYSGQLAGGTDSHAREYECLSRYAALPVAPSLPPMPSPPRPPVRPPPAPVVRAPADITGIVSLAVCVLLLYLVLEAVRPMPLSGEQEAAIRDVFRTFDKDRSGTMDAKEVSRALEAMGLDLSRQEAKGVLMQLDKDGSGALSFSEFRTLMHSACGGLRGLPSLRKNLQRLKTGLV</sequence>
<accession>A0A0D3KZF9</accession>
<dbReference type="InterPro" id="IPR043520">
    <property type="entry name" value="SPT21"/>
</dbReference>
<dbReference type="SUPFAM" id="SSF47473">
    <property type="entry name" value="EF-hand"/>
    <property type="match status" value="1"/>
</dbReference>
<evidence type="ECO:0000256" key="1">
    <source>
        <dbReference type="ARBA" id="ARBA00022837"/>
    </source>
</evidence>
<dbReference type="STRING" id="2903.R1G5P1"/>
<dbReference type="PANTHER" id="PTHR47500:SF3">
    <property type="entry name" value="EF-HAND DOMAIN-CONTAINING PROTEIN"/>
    <property type="match status" value="1"/>
</dbReference>
<feature type="domain" description="EF-hand" evidence="2">
    <location>
        <begin position="204"/>
        <end position="239"/>
    </location>
</feature>
<dbReference type="InterPro" id="IPR018247">
    <property type="entry name" value="EF_Hand_1_Ca_BS"/>
</dbReference>
<evidence type="ECO:0000313" key="3">
    <source>
        <dbReference type="EnsemblProtists" id="EOD41144"/>
    </source>
</evidence>
<dbReference type="RefSeq" id="XP_005793573.1">
    <property type="nucleotide sequence ID" value="XM_005793516.1"/>
</dbReference>
<proteinExistence type="predicted"/>
<organism evidence="3 4">
    <name type="scientific">Emiliania huxleyi (strain CCMP1516)</name>
    <dbReference type="NCBI Taxonomy" id="280463"/>
    <lineage>
        <taxon>Eukaryota</taxon>
        <taxon>Haptista</taxon>
        <taxon>Haptophyta</taxon>
        <taxon>Prymnesiophyceae</taxon>
        <taxon>Isochrysidales</taxon>
        <taxon>Noelaerhabdaceae</taxon>
        <taxon>Emiliania</taxon>
    </lineage>
</organism>
<dbReference type="PROSITE" id="PS00018">
    <property type="entry name" value="EF_HAND_1"/>
    <property type="match status" value="2"/>
</dbReference>
<keyword evidence="1" id="KW-0106">Calcium</keyword>
<dbReference type="EnsemblProtists" id="EOD41144">
    <property type="protein sequence ID" value="EOD41144"/>
    <property type="gene ID" value="EMIHUDRAFT_199357"/>
</dbReference>
<reference evidence="4" key="1">
    <citation type="journal article" date="2013" name="Nature">
        <title>Pan genome of the phytoplankton Emiliania underpins its global distribution.</title>
        <authorList>
            <person name="Read B.A."/>
            <person name="Kegel J."/>
            <person name="Klute M.J."/>
            <person name="Kuo A."/>
            <person name="Lefebvre S.C."/>
            <person name="Maumus F."/>
            <person name="Mayer C."/>
            <person name="Miller J."/>
            <person name="Monier A."/>
            <person name="Salamov A."/>
            <person name="Young J."/>
            <person name="Aguilar M."/>
            <person name="Claverie J.M."/>
            <person name="Frickenhaus S."/>
            <person name="Gonzalez K."/>
            <person name="Herman E.K."/>
            <person name="Lin Y.C."/>
            <person name="Napier J."/>
            <person name="Ogata H."/>
            <person name="Sarno A.F."/>
            <person name="Shmutz J."/>
            <person name="Schroeder D."/>
            <person name="de Vargas C."/>
            <person name="Verret F."/>
            <person name="von Dassow P."/>
            <person name="Valentin K."/>
            <person name="Van de Peer Y."/>
            <person name="Wheeler G."/>
            <person name="Dacks J.B."/>
            <person name="Delwiche C.F."/>
            <person name="Dyhrman S.T."/>
            <person name="Glockner G."/>
            <person name="John U."/>
            <person name="Richards T."/>
            <person name="Worden A.Z."/>
            <person name="Zhang X."/>
            <person name="Grigoriev I.V."/>
            <person name="Allen A.E."/>
            <person name="Bidle K."/>
            <person name="Borodovsky M."/>
            <person name="Bowler C."/>
            <person name="Brownlee C."/>
            <person name="Cock J.M."/>
            <person name="Elias M."/>
            <person name="Gladyshev V.N."/>
            <person name="Groth M."/>
            <person name="Guda C."/>
            <person name="Hadaegh A."/>
            <person name="Iglesias-Rodriguez M.D."/>
            <person name="Jenkins J."/>
            <person name="Jones B.M."/>
            <person name="Lawson T."/>
            <person name="Leese F."/>
            <person name="Lindquist E."/>
            <person name="Lobanov A."/>
            <person name="Lomsadze A."/>
            <person name="Malik S.B."/>
            <person name="Marsh M.E."/>
            <person name="Mackinder L."/>
            <person name="Mock T."/>
            <person name="Mueller-Roeber B."/>
            <person name="Pagarete A."/>
            <person name="Parker M."/>
            <person name="Probert I."/>
            <person name="Quesneville H."/>
            <person name="Raines C."/>
            <person name="Rensing S.A."/>
            <person name="Riano-Pachon D.M."/>
            <person name="Richier S."/>
            <person name="Rokitta S."/>
            <person name="Shiraiwa Y."/>
            <person name="Soanes D.M."/>
            <person name="van der Giezen M."/>
            <person name="Wahlund T.M."/>
            <person name="Williams B."/>
            <person name="Wilson W."/>
            <person name="Wolfe G."/>
            <person name="Wurch L.L."/>
        </authorList>
    </citation>
    <scope>NUCLEOTIDE SEQUENCE</scope>
</reference>
<dbReference type="HOGENOM" id="CLU_1079377_0_0_1"/>
<dbReference type="Proteomes" id="UP000013827">
    <property type="component" value="Unassembled WGS sequence"/>
</dbReference>
<dbReference type="PROSITE" id="PS50222">
    <property type="entry name" value="EF_HAND_2"/>
    <property type="match status" value="2"/>
</dbReference>
<dbReference type="Pfam" id="PF13499">
    <property type="entry name" value="EF-hand_7"/>
    <property type="match status" value="1"/>
</dbReference>
<dbReference type="GO" id="GO:0005509">
    <property type="term" value="F:calcium ion binding"/>
    <property type="evidence" value="ECO:0007669"/>
    <property type="project" value="InterPro"/>
</dbReference>
<dbReference type="CDD" id="cd00051">
    <property type="entry name" value="EFh"/>
    <property type="match status" value="1"/>
</dbReference>
<dbReference type="AlphaFoldDB" id="A0A0D3KZF9"/>
<feature type="domain" description="EF-hand" evidence="2">
    <location>
        <begin position="168"/>
        <end position="203"/>
    </location>
</feature>
<dbReference type="InterPro" id="IPR011992">
    <property type="entry name" value="EF-hand-dom_pair"/>
</dbReference>
<dbReference type="Gene3D" id="1.10.238.10">
    <property type="entry name" value="EF-hand"/>
    <property type="match status" value="1"/>
</dbReference>
<dbReference type="InterPro" id="IPR002048">
    <property type="entry name" value="EF_hand_dom"/>
</dbReference>
<dbReference type="KEGG" id="ehx:EMIHUDRAFT_199357"/>
<name>A0A0D3KZF9_EMIH1</name>
<keyword evidence="4" id="KW-1185">Reference proteome</keyword>
<reference evidence="3" key="2">
    <citation type="submission" date="2024-10" db="UniProtKB">
        <authorList>
            <consortium name="EnsemblProtists"/>
        </authorList>
    </citation>
    <scope>IDENTIFICATION</scope>
</reference>
<protein>
    <recommendedName>
        <fullName evidence="2">EF-hand domain-containing protein</fullName>
    </recommendedName>
</protein>
<dbReference type="eggNOG" id="KOG0028">
    <property type="taxonomic scope" value="Eukaryota"/>
</dbReference>
<dbReference type="PANTHER" id="PTHR47500">
    <property type="entry name" value="EF-HAND CALCIUM-BINDING DOMAIN-CONTAINING PROTEIN"/>
    <property type="match status" value="1"/>
</dbReference>
<evidence type="ECO:0000313" key="4">
    <source>
        <dbReference type="Proteomes" id="UP000013827"/>
    </source>
</evidence>
<dbReference type="SMART" id="SM00054">
    <property type="entry name" value="EFh"/>
    <property type="match status" value="2"/>
</dbReference>
<dbReference type="GeneID" id="17286413"/>
<evidence type="ECO:0000259" key="2">
    <source>
        <dbReference type="PROSITE" id="PS50222"/>
    </source>
</evidence>